<keyword evidence="5" id="KW-1185">Reference proteome</keyword>
<dbReference type="PROSITE" id="PS50835">
    <property type="entry name" value="IG_LIKE"/>
    <property type="match status" value="2"/>
</dbReference>
<evidence type="ECO:0000259" key="3">
    <source>
        <dbReference type="PROSITE" id="PS50835"/>
    </source>
</evidence>
<dbReference type="InterPro" id="IPR003599">
    <property type="entry name" value="Ig_sub"/>
</dbReference>
<evidence type="ECO:0000313" key="5">
    <source>
        <dbReference type="Proteomes" id="UP000007635"/>
    </source>
</evidence>
<dbReference type="Pfam" id="PF13895">
    <property type="entry name" value="Ig_2"/>
    <property type="match status" value="1"/>
</dbReference>
<evidence type="ECO:0000313" key="4">
    <source>
        <dbReference type="Ensembl" id="ENSGACP00000052955.1"/>
    </source>
</evidence>
<dbReference type="SMART" id="SM00408">
    <property type="entry name" value="IGc2"/>
    <property type="match status" value="2"/>
</dbReference>
<dbReference type="InterPro" id="IPR003598">
    <property type="entry name" value="Ig_sub2"/>
</dbReference>
<dbReference type="GeneID" id="120828511"/>
<accession>A0AAQ4QNV5</accession>
<feature type="transmembrane region" description="Helical" evidence="1">
    <location>
        <begin position="309"/>
        <end position="335"/>
    </location>
</feature>
<dbReference type="SMART" id="SM00409">
    <property type="entry name" value="IG"/>
    <property type="match status" value="3"/>
</dbReference>
<dbReference type="SUPFAM" id="SSF48726">
    <property type="entry name" value="Immunoglobulin"/>
    <property type="match status" value="2"/>
</dbReference>
<dbReference type="KEGG" id="gat:120828511"/>
<dbReference type="RefSeq" id="XP_040048057.1">
    <property type="nucleotide sequence ID" value="XM_040192123.1"/>
</dbReference>
<feature type="domain" description="Ig-like" evidence="3">
    <location>
        <begin position="130"/>
        <end position="218"/>
    </location>
</feature>
<keyword evidence="1" id="KW-0812">Transmembrane</keyword>
<keyword evidence="1" id="KW-0472">Membrane</keyword>
<feature type="signal peptide" evidence="2">
    <location>
        <begin position="1"/>
        <end position="22"/>
    </location>
</feature>
<dbReference type="Gene3D" id="2.60.40.10">
    <property type="entry name" value="Immunoglobulins"/>
    <property type="match status" value="3"/>
</dbReference>
<keyword evidence="2" id="KW-0732">Signal</keyword>
<proteinExistence type="predicted"/>
<dbReference type="GeneTree" id="ENSGT01010000222294"/>
<dbReference type="InterPro" id="IPR036179">
    <property type="entry name" value="Ig-like_dom_sf"/>
</dbReference>
<dbReference type="PANTHER" id="PTHR46013:SF4">
    <property type="entry name" value="B-CELL RECEPTOR CD22-RELATED"/>
    <property type="match status" value="1"/>
</dbReference>
<dbReference type="PANTHER" id="PTHR46013">
    <property type="entry name" value="VASCULAR CELL ADHESION MOLECULE 1"/>
    <property type="match status" value="1"/>
</dbReference>
<dbReference type="AlphaFoldDB" id="A0AAQ4QNV5"/>
<dbReference type="Proteomes" id="UP000007635">
    <property type="component" value="Chromosome XI"/>
</dbReference>
<protein>
    <recommendedName>
        <fullName evidence="3">Ig-like domain-containing protein</fullName>
    </recommendedName>
</protein>
<name>A0AAQ4QNV5_GASAC</name>
<evidence type="ECO:0000256" key="1">
    <source>
        <dbReference type="SAM" id="Phobius"/>
    </source>
</evidence>
<keyword evidence="1" id="KW-1133">Transmembrane helix</keyword>
<feature type="chain" id="PRO_5042890706" description="Ig-like domain-containing protein" evidence="2">
    <location>
        <begin position="23"/>
        <end position="419"/>
    </location>
</feature>
<dbReference type="InterPro" id="IPR013783">
    <property type="entry name" value="Ig-like_fold"/>
</dbReference>
<evidence type="ECO:0000256" key="2">
    <source>
        <dbReference type="SAM" id="SignalP"/>
    </source>
</evidence>
<reference evidence="4" key="3">
    <citation type="submission" date="2025-09" db="UniProtKB">
        <authorList>
            <consortium name="Ensembl"/>
        </authorList>
    </citation>
    <scope>IDENTIFICATION</scope>
</reference>
<reference evidence="4" key="2">
    <citation type="submission" date="2025-08" db="UniProtKB">
        <authorList>
            <consortium name="Ensembl"/>
        </authorList>
    </citation>
    <scope>IDENTIFICATION</scope>
</reference>
<dbReference type="InterPro" id="IPR007110">
    <property type="entry name" value="Ig-like_dom"/>
</dbReference>
<dbReference type="Ensembl" id="ENSGACT00000072050.1">
    <property type="protein sequence ID" value="ENSGACP00000052955.1"/>
    <property type="gene ID" value="ENSGACG00000031425.1"/>
</dbReference>
<sequence length="419" mass="47305">MRIENIKLIWTLMPVFLSGVDCGTWRVVYPQRDICVVNGSFVVIPCLFDHPYNLRVKNVMWYHVKSRPVKSPLVYDSSSNKVPTRFQYIGDQKNNCSLKMDQVDHNDAGKYVFRFTTNSENGKWTGRPGPTLKIVDLKIFSTRPDGVRATEEGDSVNLTCVNVCDKHSSAFIWFKNGEPINEGPVLYLNNVSSTNSGNYTCSLRRHTETSGVLNIDVEYGPKNTSVSVRGSMEGDFSSNITLICSSHANPPVENYTWFKIDDEDDNVDIMDVGPWPEFLPADGGQYLCSATNKHGSQNSSVVTVKIRKYWAPFGSDVIIIATVAVLLIVIAVVTLRRLHKKRIWIPKPENEDDIQNTDYVNWLPYANNHTQERHPCEGGTEEVVYSTVYYKKSNTELPTDSHPRVDESVIYISVSEANC</sequence>
<reference evidence="4 5" key="1">
    <citation type="journal article" date="2021" name="G3 (Bethesda)">
        <title>Improved contiguity of the threespine stickleback genome using long-read sequencing.</title>
        <authorList>
            <person name="Nath S."/>
            <person name="Shaw D.E."/>
            <person name="White M.A."/>
        </authorList>
    </citation>
    <scope>NUCLEOTIDE SEQUENCE [LARGE SCALE GENOMIC DNA]</scope>
    <source>
        <strain evidence="4 5">Lake Benthic</strain>
    </source>
</reference>
<organism evidence="4 5">
    <name type="scientific">Gasterosteus aculeatus aculeatus</name>
    <name type="common">three-spined stickleback</name>
    <dbReference type="NCBI Taxonomy" id="481459"/>
    <lineage>
        <taxon>Eukaryota</taxon>
        <taxon>Metazoa</taxon>
        <taxon>Chordata</taxon>
        <taxon>Craniata</taxon>
        <taxon>Vertebrata</taxon>
        <taxon>Euteleostomi</taxon>
        <taxon>Actinopterygii</taxon>
        <taxon>Neopterygii</taxon>
        <taxon>Teleostei</taxon>
        <taxon>Neoteleostei</taxon>
        <taxon>Acanthomorphata</taxon>
        <taxon>Eupercaria</taxon>
        <taxon>Perciformes</taxon>
        <taxon>Cottioidei</taxon>
        <taxon>Gasterosteales</taxon>
        <taxon>Gasterosteidae</taxon>
        <taxon>Gasterosteus</taxon>
    </lineage>
</organism>
<feature type="domain" description="Ig-like" evidence="3">
    <location>
        <begin position="221"/>
        <end position="303"/>
    </location>
</feature>